<name>A0AAN8LRU2_9TELE</name>
<dbReference type="Proteomes" id="UP001356427">
    <property type="component" value="Unassembled WGS sequence"/>
</dbReference>
<evidence type="ECO:0000313" key="3">
    <source>
        <dbReference type="Proteomes" id="UP001356427"/>
    </source>
</evidence>
<organism evidence="2 3">
    <name type="scientific">Coregonus suidteri</name>
    <dbReference type="NCBI Taxonomy" id="861788"/>
    <lineage>
        <taxon>Eukaryota</taxon>
        <taxon>Metazoa</taxon>
        <taxon>Chordata</taxon>
        <taxon>Craniata</taxon>
        <taxon>Vertebrata</taxon>
        <taxon>Euteleostomi</taxon>
        <taxon>Actinopterygii</taxon>
        <taxon>Neopterygii</taxon>
        <taxon>Teleostei</taxon>
        <taxon>Protacanthopterygii</taxon>
        <taxon>Salmoniformes</taxon>
        <taxon>Salmonidae</taxon>
        <taxon>Coregoninae</taxon>
        <taxon>Coregonus</taxon>
    </lineage>
</organism>
<dbReference type="EMBL" id="JAGTTL010000011">
    <property type="protein sequence ID" value="KAK6315623.1"/>
    <property type="molecule type" value="Genomic_DNA"/>
</dbReference>
<keyword evidence="3" id="KW-1185">Reference proteome</keyword>
<protein>
    <submittedName>
        <fullName evidence="2">Uncharacterized protein</fullName>
    </submittedName>
</protein>
<sequence>MLPSSPEPIHPSTLASDTFYQTYLVDGLARWNQDIAVAATSDRKEPHSYSGILCHTANTLGEKVLGKNMVAYTQIHWGADRFGVPLRSDRGCIVNNARVMQETDLMLPVLSHATLTQWYSKHLKAQEKSGMEQGISAPDPPMAEPERLPSANQKRPLETGYPCYFTMPPITVGAAQIKRRRTAPSDGLPATVPAADEGRVPETPPPQAAVPSVPGTSVLPLLAIRPIRPALP</sequence>
<evidence type="ECO:0000256" key="1">
    <source>
        <dbReference type="SAM" id="MobiDB-lite"/>
    </source>
</evidence>
<gene>
    <name evidence="2" type="ORF">J4Q44_G00131470</name>
</gene>
<proteinExistence type="predicted"/>
<evidence type="ECO:0000313" key="2">
    <source>
        <dbReference type="EMBL" id="KAK6315623.1"/>
    </source>
</evidence>
<dbReference type="AlphaFoldDB" id="A0AAN8LRU2"/>
<comment type="caution">
    <text evidence="2">The sequence shown here is derived from an EMBL/GenBank/DDBJ whole genome shotgun (WGS) entry which is preliminary data.</text>
</comment>
<accession>A0AAN8LRU2</accession>
<feature type="region of interest" description="Disordered" evidence="1">
    <location>
        <begin position="126"/>
        <end position="155"/>
    </location>
</feature>
<reference evidence="2 3" key="1">
    <citation type="submission" date="2021-04" db="EMBL/GenBank/DDBJ databases">
        <authorList>
            <person name="De Guttry C."/>
            <person name="Zahm M."/>
            <person name="Klopp C."/>
            <person name="Cabau C."/>
            <person name="Louis A."/>
            <person name="Berthelot C."/>
            <person name="Parey E."/>
            <person name="Roest Crollius H."/>
            <person name="Montfort J."/>
            <person name="Robinson-Rechavi M."/>
            <person name="Bucao C."/>
            <person name="Bouchez O."/>
            <person name="Gislard M."/>
            <person name="Lluch J."/>
            <person name="Milhes M."/>
            <person name="Lampietro C."/>
            <person name="Lopez Roques C."/>
            <person name="Donnadieu C."/>
            <person name="Braasch I."/>
            <person name="Desvignes T."/>
            <person name="Postlethwait J."/>
            <person name="Bobe J."/>
            <person name="Wedekind C."/>
            <person name="Guiguen Y."/>
        </authorList>
    </citation>
    <scope>NUCLEOTIDE SEQUENCE [LARGE SCALE GENOMIC DNA]</scope>
    <source>
        <strain evidence="2">Cs_M1</strain>
        <tissue evidence="2">Blood</tissue>
    </source>
</reference>
<feature type="region of interest" description="Disordered" evidence="1">
    <location>
        <begin position="179"/>
        <end position="215"/>
    </location>
</feature>